<sequence>MPEWYKKDLAYIHDVGHSDYALKSAPGILNVLAENNIREGLIVDFGCGSGLSALEFTKAGYRVLGIDISESMIAIARKRVPQAEFRVESLFKNQIPLCNAVTSIGECLNYLFDSDSDRQMLFQLFHRIYKALAPGGIFIFDIAEPGQIIDSNATKGFTKGDNWVVLVEKQENQQQQTLTRRITTFRQVGEYYRRDEEVHHLRLYQSTDLAEELDRIGFQVQIVHSYGQYHLPKAHAALIARKKSRSDFT</sequence>
<dbReference type="Gene3D" id="2.20.25.110">
    <property type="entry name" value="S-adenosyl-L-methionine-dependent methyltransferases"/>
    <property type="match status" value="1"/>
</dbReference>
<dbReference type="InterPro" id="IPR029063">
    <property type="entry name" value="SAM-dependent_MTases_sf"/>
</dbReference>
<name>A0A2T1BXY4_9CYAN</name>
<dbReference type="Pfam" id="PF13649">
    <property type="entry name" value="Methyltransf_25"/>
    <property type="match status" value="1"/>
</dbReference>
<dbReference type="Proteomes" id="UP000238762">
    <property type="component" value="Unassembled WGS sequence"/>
</dbReference>
<evidence type="ECO:0000259" key="2">
    <source>
        <dbReference type="Pfam" id="PF13649"/>
    </source>
</evidence>
<dbReference type="OrthoDB" id="9804312at2"/>
<organism evidence="3 4">
    <name type="scientific">Merismopedia glauca CCAP 1448/3</name>
    <dbReference type="NCBI Taxonomy" id="1296344"/>
    <lineage>
        <taxon>Bacteria</taxon>
        <taxon>Bacillati</taxon>
        <taxon>Cyanobacteriota</taxon>
        <taxon>Cyanophyceae</taxon>
        <taxon>Synechococcales</taxon>
        <taxon>Merismopediaceae</taxon>
        <taxon>Merismopedia</taxon>
    </lineage>
</organism>
<dbReference type="GO" id="GO:0008168">
    <property type="term" value="F:methyltransferase activity"/>
    <property type="evidence" value="ECO:0007669"/>
    <property type="project" value="UniProtKB-KW"/>
</dbReference>
<gene>
    <name evidence="3" type="ORF">C7B64_21750</name>
</gene>
<reference evidence="3 4" key="1">
    <citation type="submission" date="2018-02" db="EMBL/GenBank/DDBJ databases">
        <authorList>
            <person name="Cohen D.B."/>
            <person name="Kent A.D."/>
        </authorList>
    </citation>
    <scope>NUCLEOTIDE SEQUENCE [LARGE SCALE GENOMIC DNA]</scope>
    <source>
        <strain evidence="3 4">CCAP 1448/3</strain>
    </source>
</reference>
<evidence type="ECO:0000313" key="4">
    <source>
        <dbReference type="Proteomes" id="UP000238762"/>
    </source>
</evidence>
<dbReference type="Gene3D" id="3.40.50.150">
    <property type="entry name" value="Vaccinia Virus protein VP39"/>
    <property type="match status" value="1"/>
</dbReference>
<keyword evidence="3" id="KW-0489">Methyltransferase</keyword>
<dbReference type="AlphaFoldDB" id="A0A2T1BXY4"/>
<evidence type="ECO:0000313" key="3">
    <source>
        <dbReference type="EMBL" id="PSB00777.1"/>
    </source>
</evidence>
<keyword evidence="1 3" id="KW-0808">Transferase</keyword>
<dbReference type="CDD" id="cd02440">
    <property type="entry name" value="AdoMet_MTases"/>
    <property type="match status" value="1"/>
</dbReference>
<keyword evidence="4" id="KW-1185">Reference proteome</keyword>
<comment type="caution">
    <text evidence="3">The sequence shown here is derived from an EMBL/GenBank/DDBJ whole genome shotgun (WGS) entry which is preliminary data.</text>
</comment>
<dbReference type="SUPFAM" id="SSF53335">
    <property type="entry name" value="S-adenosyl-L-methionine-dependent methyltransferases"/>
    <property type="match status" value="1"/>
</dbReference>
<proteinExistence type="predicted"/>
<dbReference type="RefSeq" id="WP_106291328.1">
    <property type="nucleotide sequence ID" value="NZ_CAWNTC010000202.1"/>
</dbReference>
<feature type="domain" description="Methyltransferase" evidence="2">
    <location>
        <begin position="42"/>
        <end position="136"/>
    </location>
</feature>
<protein>
    <submittedName>
        <fullName evidence="3">Class I SAM-dependent methyltransferase</fullName>
    </submittedName>
</protein>
<dbReference type="PANTHER" id="PTHR43861">
    <property type="entry name" value="TRANS-ACONITATE 2-METHYLTRANSFERASE-RELATED"/>
    <property type="match status" value="1"/>
</dbReference>
<dbReference type="EMBL" id="PVWJ01000161">
    <property type="protein sequence ID" value="PSB00777.1"/>
    <property type="molecule type" value="Genomic_DNA"/>
</dbReference>
<evidence type="ECO:0000256" key="1">
    <source>
        <dbReference type="ARBA" id="ARBA00022679"/>
    </source>
</evidence>
<accession>A0A2T1BXY4</accession>
<reference evidence="3 4" key="2">
    <citation type="submission" date="2018-03" db="EMBL/GenBank/DDBJ databases">
        <title>The ancient ancestry and fast evolution of plastids.</title>
        <authorList>
            <person name="Moore K.R."/>
            <person name="Magnabosco C."/>
            <person name="Momper L."/>
            <person name="Gold D.A."/>
            <person name="Bosak T."/>
            <person name="Fournier G.P."/>
        </authorList>
    </citation>
    <scope>NUCLEOTIDE SEQUENCE [LARGE SCALE GENOMIC DNA]</scope>
    <source>
        <strain evidence="3 4">CCAP 1448/3</strain>
    </source>
</reference>
<dbReference type="GO" id="GO:0032259">
    <property type="term" value="P:methylation"/>
    <property type="evidence" value="ECO:0007669"/>
    <property type="project" value="UniProtKB-KW"/>
</dbReference>
<dbReference type="InterPro" id="IPR041698">
    <property type="entry name" value="Methyltransf_25"/>
</dbReference>